<evidence type="ECO:0000256" key="5">
    <source>
        <dbReference type="ARBA" id="ARBA00023136"/>
    </source>
</evidence>
<feature type="transmembrane region" description="Helical" evidence="6">
    <location>
        <begin position="70"/>
        <end position="92"/>
    </location>
</feature>
<accession>U1TST6</accession>
<keyword evidence="5 6" id="KW-0472">Membrane</keyword>
<dbReference type="AlphaFoldDB" id="U1TST6"/>
<evidence type="ECO:0000313" key="8">
    <source>
        <dbReference type="EMBL" id="ERH61526.1"/>
    </source>
</evidence>
<reference evidence="8 9" key="1">
    <citation type="submission" date="2013-08" db="EMBL/GenBank/DDBJ databases">
        <title>Biodegradation of aromatic compounds in biofilm forming Pseudomonas isolated from sewage sludge.</title>
        <authorList>
            <person name="Qureshi A."/>
            <person name="Ghosh S."/>
            <person name="Khardenavis A.A."/>
            <person name="Kapley A."/>
            <person name="Purohit H.J."/>
        </authorList>
    </citation>
    <scope>NUCLEOTIDE SEQUENCE [LARGE SCALE GENOMIC DNA]</scope>
    <source>
        <strain evidence="8 9">EGD-AQ6</strain>
    </source>
</reference>
<evidence type="ECO:0000256" key="3">
    <source>
        <dbReference type="ARBA" id="ARBA00022692"/>
    </source>
</evidence>
<dbReference type="EMBL" id="AVQG01000001">
    <property type="protein sequence ID" value="ERH61526.1"/>
    <property type="molecule type" value="Genomic_DNA"/>
</dbReference>
<sequence length="135" mass="15080">MILIRYGVIQVFAYALDMGVFLLLHYALKDQPFLANVISKGGSGVFSFFLHRHFTFQSTEGSGRVQALRYFAVLSLNIPIASGLFAAGLYFIDNPALMKFASDVACVALTYWVSKFFIFRTSKQKPSPVDHAKDL</sequence>
<feature type="domain" description="GtrA/DPMS transmembrane" evidence="7">
    <location>
        <begin position="5"/>
        <end position="119"/>
    </location>
</feature>
<proteinExistence type="inferred from homology"/>
<evidence type="ECO:0000256" key="4">
    <source>
        <dbReference type="ARBA" id="ARBA00022989"/>
    </source>
</evidence>
<dbReference type="Proteomes" id="UP000016504">
    <property type="component" value="Unassembled WGS sequence"/>
</dbReference>
<dbReference type="GO" id="GO:0000271">
    <property type="term" value="P:polysaccharide biosynthetic process"/>
    <property type="evidence" value="ECO:0007669"/>
    <property type="project" value="InterPro"/>
</dbReference>
<keyword evidence="3 6" id="KW-0812">Transmembrane</keyword>
<name>U1TST6_9PSED</name>
<evidence type="ECO:0000256" key="2">
    <source>
        <dbReference type="ARBA" id="ARBA00009399"/>
    </source>
</evidence>
<dbReference type="GO" id="GO:0005886">
    <property type="term" value="C:plasma membrane"/>
    <property type="evidence" value="ECO:0007669"/>
    <property type="project" value="TreeGrafter"/>
</dbReference>
<comment type="similarity">
    <text evidence="2">Belongs to the GtrA family.</text>
</comment>
<dbReference type="InterPro" id="IPR007267">
    <property type="entry name" value="GtrA_DPMS_TM"/>
</dbReference>
<evidence type="ECO:0000256" key="1">
    <source>
        <dbReference type="ARBA" id="ARBA00004141"/>
    </source>
</evidence>
<evidence type="ECO:0000313" key="9">
    <source>
        <dbReference type="Proteomes" id="UP000016504"/>
    </source>
</evidence>
<dbReference type="Pfam" id="PF04138">
    <property type="entry name" value="GtrA_DPMS_TM"/>
    <property type="match status" value="1"/>
</dbReference>
<dbReference type="PANTHER" id="PTHR38459">
    <property type="entry name" value="PROPHAGE BACTOPRENOL-LINKED GLUCOSE TRANSLOCASE HOMOLOG"/>
    <property type="match status" value="1"/>
</dbReference>
<feature type="transmembrane region" description="Helical" evidence="6">
    <location>
        <begin position="33"/>
        <end position="50"/>
    </location>
</feature>
<protein>
    <recommendedName>
        <fullName evidence="7">GtrA/DPMS transmembrane domain-containing protein</fullName>
    </recommendedName>
</protein>
<evidence type="ECO:0000259" key="7">
    <source>
        <dbReference type="Pfam" id="PF04138"/>
    </source>
</evidence>
<dbReference type="InterPro" id="IPR051401">
    <property type="entry name" value="GtrA_CellWall_Glycosyl"/>
</dbReference>
<dbReference type="PANTHER" id="PTHR38459:SF1">
    <property type="entry name" value="PROPHAGE BACTOPRENOL-LINKED GLUCOSE TRANSLOCASE HOMOLOG"/>
    <property type="match status" value="1"/>
</dbReference>
<comment type="caution">
    <text evidence="8">The sequence shown here is derived from an EMBL/GenBank/DDBJ whole genome shotgun (WGS) entry which is preliminary data.</text>
</comment>
<gene>
    <name evidence="8" type="ORF">O204_01700</name>
</gene>
<keyword evidence="4 6" id="KW-1133">Transmembrane helix</keyword>
<evidence type="ECO:0000256" key="6">
    <source>
        <dbReference type="SAM" id="Phobius"/>
    </source>
</evidence>
<comment type="subcellular location">
    <subcellularLocation>
        <location evidence="1">Membrane</location>
        <topology evidence="1">Multi-pass membrane protein</topology>
    </subcellularLocation>
</comment>
<organism evidence="8 9">
    <name type="scientific">Pseudomonas simiae</name>
    <dbReference type="NCBI Taxonomy" id="321846"/>
    <lineage>
        <taxon>Bacteria</taxon>
        <taxon>Pseudomonadati</taxon>
        <taxon>Pseudomonadota</taxon>
        <taxon>Gammaproteobacteria</taxon>
        <taxon>Pseudomonadales</taxon>
        <taxon>Pseudomonadaceae</taxon>
        <taxon>Pseudomonas</taxon>
    </lineage>
</organism>
<feature type="transmembrane region" description="Helical" evidence="6">
    <location>
        <begin position="7"/>
        <end position="27"/>
    </location>
</feature>
<dbReference type="RefSeq" id="WP_021490897.1">
    <property type="nucleotide sequence ID" value="NZ_AVQG01000001.1"/>
</dbReference>